<evidence type="ECO:0000256" key="1">
    <source>
        <dbReference type="PROSITE-ProRule" id="PRU00339"/>
    </source>
</evidence>
<gene>
    <name evidence="3" type="ordered locus">Celly_1508</name>
</gene>
<dbReference type="PROSITE" id="PS50005">
    <property type="entry name" value="TPR"/>
    <property type="match status" value="1"/>
</dbReference>
<dbReference type="Proteomes" id="UP000007487">
    <property type="component" value="Chromosome"/>
</dbReference>
<evidence type="ECO:0000256" key="2">
    <source>
        <dbReference type="SAM" id="SignalP"/>
    </source>
</evidence>
<dbReference type="STRING" id="867900.Celly_1508"/>
<feature type="signal peptide" evidence="2">
    <location>
        <begin position="1"/>
        <end position="25"/>
    </location>
</feature>
<reference evidence="3 4" key="1">
    <citation type="journal article" date="2011" name="Stand. Genomic Sci.">
        <title>Complete genome sequence of Cellulophaga lytica type strain (LIM- 21).</title>
        <authorList>
            <person name="Pati A."/>
            <person name="Abt B."/>
            <person name="Teshima H."/>
            <person name="Nolan M."/>
            <person name="Lapidus A."/>
            <person name="Lucas S."/>
            <person name="Hammon N."/>
            <person name="Deshpande S."/>
            <person name="Cheng J.F."/>
            <person name="Tapia R."/>
            <person name="Han C."/>
            <person name="Goodwin L."/>
            <person name="Pitluck S."/>
            <person name="Liolios K."/>
            <person name="Pagani I."/>
            <person name="Mavromatis K."/>
            <person name="Ovchinikova G."/>
            <person name="Chen A."/>
            <person name="Palaniappan K."/>
            <person name="Land M."/>
            <person name="Hauser L."/>
            <person name="Jeffries C.D."/>
            <person name="Detter J.C."/>
            <person name="Brambilla E.M."/>
            <person name="Kannan K.P."/>
            <person name="Rohde M."/>
            <person name="Spring S."/>
            <person name="Goker M."/>
            <person name="Woyke T."/>
            <person name="Bristow J."/>
            <person name="Eisen J.A."/>
            <person name="Markowitz V."/>
            <person name="Hugenholtz P."/>
            <person name="Kyrpides N.C."/>
            <person name="Klenk H.P."/>
            <person name="Ivanova N."/>
        </authorList>
    </citation>
    <scope>NUCLEOTIDE SEQUENCE [LARGE SCALE GENOMIC DNA]</scope>
    <source>
        <strain evidence="4">ATCC 23178 / DSM 7489 / JCM 8516 / NBRC 14961 / NCIMB 1423 / VKM B-1433 / Cy l20</strain>
    </source>
</reference>
<dbReference type="InterPro" id="IPR019734">
    <property type="entry name" value="TPR_rpt"/>
</dbReference>
<feature type="chain" id="PRO_5003259229" evidence="2">
    <location>
        <begin position="26"/>
        <end position="323"/>
    </location>
</feature>
<protein>
    <submittedName>
        <fullName evidence="3">Tetratricopeptide TPR_1 repeat-containing protein</fullName>
    </submittedName>
</protein>
<keyword evidence="2" id="KW-0732">Signal</keyword>
<evidence type="ECO:0000313" key="4">
    <source>
        <dbReference type="Proteomes" id="UP000007487"/>
    </source>
</evidence>
<evidence type="ECO:0000313" key="3">
    <source>
        <dbReference type="EMBL" id="ADY29332.1"/>
    </source>
</evidence>
<dbReference type="eggNOG" id="COG0457">
    <property type="taxonomic scope" value="Bacteria"/>
</dbReference>
<sequence>MSCICNHLLKKCLLLSILIASFGYAQEIENSADVFLEEYSDDFQEAFFEGLKQKGIENYDRAVNSFLVCQKIEPKNAAVANELAKAYLKSKQYSLAQEQAEIALDEDPNNMWYLESLYISLKKQYKNVSNLKEIVPYSNYQLKENLAHLLYLKQNYNEAKNVLVELNDGAFKEDLSAKLQAAIDHRKANTNSFTFTSTTVTNTPTKKTTARQTTSNSSNSAFNYKSRLKFTLKQKNYVFLETTAKEALEAYPSQPYFYYALGTAYNGRKKHRAAIETLKMGLDYVLDDIRLADNFYREIAAAYTAMGNPAKANMYLAKVKFKK</sequence>
<dbReference type="SMART" id="SM00028">
    <property type="entry name" value="TPR"/>
    <property type="match status" value="3"/>
</dbReference>
<feature type="repeat" description="TPR" evidence="1">
    <location>
        <begin position="77"/>
        <end position="110"/>
    </location>
</feature>
<dbReference type="EMBL" id="CP002534">
    <property type="protein sequence ID" value="ADY29332.1"/>
    <property type="molecule type" value="Genomic_DNA"/>
</dbReference>
<name>F0R9K0_CELLC</name>
<dbReference type="SUPFAM" id="SSF48452">
    <property type="entry name" value="TPR-like"/>
    <property type="match status" value="1"/>
</dbReference>
<dbReference type="HOGENOM" id="CLU_933236_0_0_10"/>
<dbReference type="AlphaFoldDB" id="F0R9K0"/>
<dbReference type="InterPro" id="IPR011990">
    <property type="entry name" value="TPR-like_helical_dom_sf"/>
</dbReference>
<organism evidence="3 4">
    <name type="scientific">Cellulophaga lytica (strain ATCC 23178 / DSM 7489 / JCM 8516 / NBRC 14961 / NCIMB 1423 / VKM B-1433 / Cy l20)</name>
    <dbReference type="NCBI Taxonomy" id="867900"/>
    <lineage>
        <taxon>Bacteria</taxon>
        <taxon>Pseudomonadati</taxon>
        <taxon>Bacteroidota</taxon>
        <taxon>Flavobacteriia</taxon>
        <taxon>Flavobacteriales</taxon>
        <taxon>Flavobacteriaceae</taxon>
        <taxon>Cellulophaga</taxon>
    </lineage>
</organism>
<dbReference type="Gene3D" id="1.25.40.10">
    <property type="entry name" value="Tetratricopeptide repeat domain"/>
    <property type="match status" value="2"/>
</dbReference>
<dbReference type="KEGG" id="cly:Celly_1508"/>
<proteinExistence type="predicted"/>
<keyword evidence="4" id="KW-1185">Reference proteome</keyword>
<accession>F0R9K0</accession>
<keyword evidence="1" id="KW-0802">TPR repeat</keyword>